<comment type="caution">
    <text evidence="1">The sequence shown here is derived from an EMBL/GenBank/DDBJ whole genome shotgun (WGS) entry which is preliminary data.</text>
</comment>
<organism evidence="1 2">
    <name type="scientific">Rhodovarius crocodyli</name>
    <dbReference type="NCBI Taxonomy" id="1979269"/>
    <lineage>
        <taxon>Bacteria</taxon>
        <taxon>Pseudomonadati</taxon>
        <taxon>Pseudomonadota</taxon>
        <taxon>Alphaproteobacteria</taxon>
        <taxon>Acetobacterales</taxon>
        <taxon>Roseomonadaceae</taxon>
        <taxon>Rhodovarius</taxon>
    </lineage>
</organism>
<dbReference type="EMBL" id="SACL01000004">
    <property type="protein sequence ID" value="RVT96337.1"/>
    <property type="molecule type" value="Genomic_DNA"/>
</dbReference>
<reference evidence="1 2" key="1">
    <citation type="submission" date="2019-01" db="EMBL/GenBank/DDBJ databases">
        <authorList>
            <person name="Chen W.-M."/>
        </authorList>
    </citation>
    <scope>NUCLEOTIDE SEQUENCE [LARGE SCALE GENOMIC DNA]</scope>
    <source>
        <strain evidence="1 2">CCP-6</strain>
    </source>
</reference>
<gene>
    <name evidence="1" type="ORF">EOD42_14610</name>
</gene>
<protein>
    <submittedName>
        <fullName evidence="1">Uncharacterized protein</fullName>
    </submittedName>
</protein>
<evidence type="ECO:0000313" key="1">
    <source>
        <dbReference type="EMBL" id="RVT96337.1"/>
    </source>
</evidence>
<name>A0A437MFC0_9PROT</name>
<sequence>MTLVLPSWLTPGVAEYLAAAVLLARDKGQDAHAAARDAAIAIMPAAPWPMIEEAARWAVGLR</sequence>
<proteinExistence type="predicted"/>
<keyword evidence="2" id="KW-1185">Reference proteome</keyword>
<dbReference type="Proteomes" id="UP000282957">
    <property type="component" value="Unassembled WGS sequence"/>
</dbReference>
<accession>A0A437MFC0</accession>
<dbReference type="RefSeq" id="WP_127788269.1">
    <property type="nucleotide sequence ID" value="NZ_SACL01000004.1"/>
</dbReference>
<evidence type="ECO:0000313" key="2">
    <source>
        <dbReference type="Proteomes" id="UP000282957"/>
    </source>
</evidence>
<dbReference type="AlphaFoldDB" id="A0A437MFC0"/>